<protein>
    <submittedName>
        <fullName evidence="1">Uncharacterized protein</fullName>
    </submittedName>
</protein>
<evidence type="ECO:0000313" key="1">
    <source>
        <dbReference type="EMBL" id="MBG2878383.1"/>
    </source>
</evidence>
<dbReference type="EMBL" id="JADSJP010000004">
    <property type="protein sequence ID" value="MBG2878383.1"/>
    <property type="molecule type" value="Genomic_DNA"/>
</dbReference>
<accession>A0ABS0IQV2</accession>
<reference evidence="1 2" key="1">
    <citation type="submission" date="2020-11" db="EMBL/GenBank/DDBJ databases">
        <title>Enhanced detection system for hospital associated transmission using whole genome sequencing surveillance.</title>
        <authorList>
            <person name="Harrison L.H."/>
            <person name="Van Tyne D."/>
            <person name="Marsh J.W."/>
            <person name="Griffith M.P."/>
            <person name="Snyder D.J."/>
            <person name="Cooper V.S."/>
            <person name="Mustapha M."/>
        </authorList>
    </citation>
    <scope>NUCLEOTIDE SEQUENCE [LARGE SCALE GENOMIC DNA]</scope>
    <source>
        <strain evidence="1 2">PR00075</strain>
    </source>
</reference>
<proteinExistence type="predicted"/>
<comment type="caution">
    <text evidence="1">The sequence shown here is derived from an EMBL/GenBank/DDBJ whole genome shotgun (WGS) entry which is preliminary data.</text>
</comment>
<name>A0ABS0IQV2_9GAMM</name>
<dbReference type="RefSeq" id="WP_099073897.1">
    <property type="nucleotide sequence ID" value="NZ_CAWNQR010000035.1"/>
</dbReference>
<dbReference type="Proteomes" id="UP000614721">
    <property type="component" value="Unassembled WGS sequence"/>
</dbReference>
<evidence type="ECO:0000313" key="2">
    <source>
        <dbReference type="Proteomes" id="UP000614721"/>
    </source>
</evidence>
<gene>
    <name evidence="1" type="ORF">I4902_03745</name>
</gene>
<organism evidence="1 2">
    <name type="scientific">Proteus alimentorum</name>
    <dbReference type="NCBI Taxonomy" id="1973495"/>
    <lineage>
        <taxon>Bacteria</taxon>
        <taxon>Pseudomonadati</taxon>
        <taxon>Pseudomonadota</taxon>
        <taxon>Gammaproteobacteria</taxon>
        <taxon>Enterobacterales</taxon>
        <taxon>Morganellaceae</taxon>
        <taxon>Proteus</taxon>
    </lineage>
</organism>
<keyword evidence="2" id="KW-1185">Reference proteome</keyword>
<sequence length="59" mass="6940">MATASFSKIFIVKDKQSIDLIQRDLSHPRHVKIIKRNYEAENRQGIALLKQRLSNLENY</sequence>